<dbReference type="AlphaFoldDB" id="A0A2I1F1U7"/>
<reference evidence="1 4" key="1">
    <citation type="submission" date="2016-04" db="EMBL/GenBank/DDBJ databases">
        <title>Genome analyses suggest a sexual origin of heterokaryosis in a supposedly ancient asexual fungus.</title>
        <authorList>
            <person name="Ropars J."/>
            <person name="Sedzielewska K."/>
            <person name="Noel J."/>
            <person name="Charron P."/>
            <person name="Farinelli L."/>
            <person name="Marton T."/>
            <person name="Kruger M."/>
            <person name="Pelin A."/>
            <person name="Brachmann A."/>
            <person name="Corradi N."/>
        </authorList>
    </citation>
    <scope>NUCLEOTIDE SEQUENCE [LARGE SCALE GENOMIC DNA]</scope>
    <source>
        <strain evidence="1 4">A5</strain>
    </source>
</reference>
<dbReference type="Gene3D" id="1.10.510.10">
    <property type="entry name" value="Transferase(Phosphotransferase) domain 1"/>
    <property type="match status" value="1"/>
</dbReference>
<evidence type="ECO:0000313" key="3">
    <source>
        <dbReference type="Proteomes" id="UP000232688"/>
    </source>
</evidence>
<dbReference type="Proteomes" id="UP000232722">
    <property type="component" value="Unassembled WGS sequence"/>
</dbReference>
<name>A0A2I1F1U7_9GLOM</name>
<sequence>MSIIEENKVANKIANDSSNDDLNIIEEKILNQDYGLFPECLMIIDICKGIRPEIMGGTSMPEYAELMKRRWNDDPKKRPTAKELKLIYEKWVDTVNSKRITMKKIVHIPENELKIKYHPNSCYTSRKIKYSAKLNEYLSQDSLSDKIVIMNYDNTEMNEYFGTNNSLYNDNVTSKINSIANLNDSSDSDINIYMQRMPLQMISAKFWQLDESK</sequence>
<organism evidence="1 4">
    <name type="scientific">Rhizophagus irregularis</name>
    <dbReference type="NCBI Taxonomy" id="588596"/>
    <lineage>
        <taxon>Eukaryota</taxon>
        <taxon>Fungi</taxon>
        <taxon>Fungi incertae sedis</taxon>
        <taxon>Mucoromycota</taxon>
        <taxon>Glomeromycotina</taxon>
        <taxon>Glomeromycetes</taxon>
        <taxon>Glomerales</taxon>
        <taxon>Glomeraceae</taxon>
        <taxon>Rhizophagus</taxon>
    </lineage>
</organism>
<gene>
    <name evidence="2" type="ORF">RhiirA1_470350</name>
    <name evidence="1" type="ORF">RhiirA5_430642</name>
</gene>
<dbReference type="OrthoDB" id="2434524at2759"/>
<evidence type="ECO:0000313" key="2">
    <source>
        <dbReference type="EMBL" id="PKC58854.1"/>
    </source>
</evidence>
<evidence type="ECO:0000313" key="4">
    <source>
        <dbReference type="Proteomes" id="UP000232722"/>
    </source>
</evidence>
<dbReference type="VEuPathDB" id="FungiDB:FUN_003461"/>
<evidence type="ECO:0000313" key="1">
    <source>
        <dbReference type="EMBL" id="PKB98885.1"/>
    </source>
</evidence>
<dbReference type="Proteomes" id="UP000232688">
    <property type="component" value="Unassembled WGS sequence"/>
</dbReference>
<reference evidence="2 3" key="4">
    <citation type="submission" date="2017-10" db="EMBL/GenBank/DDBJ databases">
        <title>Genome analyses suggest a sexual origin of heterokaryosis in a supposedly ancient asexual fungus.</title>
        <authorList>
            <person name="Corradi N."/>
            <person name="Sedzielewska K."/>
            <person name="Noel J."/>
            <person name="Charron P."/>
            <person name="Farinelli L."/>
            <person name="Marton T."/>
            <person name="Kruger M."/>
            <person name="Pelin A."/>
            <person name="Brachmann A."/>
            <person name="Corradi N."/>
        </authorList>
    </citation>
    <scope>NUCLEOTIDE SEQUENCE [LARGE SCALE GENOMIC DNA]</scope>
    <source>
        <strain evidence="2 3">A1</strain>
    </source>
</reference>
<accession>A0A2I1F1U7</accession>
<evidence type="ECO:0008006" key="5">
    <source>
        <dbReference type="Google" id="ProtNLM"/>
    </source>
</evidence>
<comment type="caution">
    <text evidence="1">The sequence shown here is derived from an EMBL/GenBank/DDBJ whole genome shotgun (WGS) entry which is preliminary data.</text>
</comment>
<dbReference type="EMBL" id="LLXJ01002430">
    <property type="protein sequence ID" value="PKB98885.1"/>
    <property type="molecule type" value="Genomic_DNA"/>
</dbReference>
<dbReference type="VEuPathDB" id="FungiDB:RhiirFUN_023384"/>
<protein>
    <recommendedName>
        <fullName evidence="5">Serine-threonine/tyrosine-protein kinase catalytic domain-containing protein</fullName>
    </recommendedName>
</protein>
<reference evidence="1 4" key="2">
    <citation type="submission" date="2017-09" db="EMBL/GenBank/DDBJ databases">
        <title>Extensive intraspecific genome diversity in a model arbuscular mycorrhizal fungus.</title>
        <authorList>
            <person name="Chen E.C."/>
            <person name="Morin E."/>
            <person name="Beaudet D."/>
            <person name="Noel J."/>
            <person name="Ndikumana S."/>
            <person name="Charron P."/>
            <person name="St-Onge C."/>
            <person name="Giorgi J."/>
            <person name="Grigoriev I.V."/>
            <person name="Roux C."/>
            <person name="Martin F.M."/>
            <person name="Corradi N."/>
        </authorList>
    </citation>
    <scope>NUCLEOTIDE SEQUENCE [LARGE SCALE GENOMIC DNA]</scope>
    <source>
        <strain evidence="1 4">A5</strain>
    </source>
</reference>
<reference evidence="2 3" key="3">
    <citation type="submission" date="2017-10" db="EMBL/GenBank/DDBJ databases">
        <title>Extensive intraspecific genome diversity in a model arbuscular mycorrhizal fungus.</title>
        <authorList>
            <person name="Chen E.C.H."/>
            <person name="Morin E."/>
            <person name="Baudet D."/>
            <person name="Noel J."/>
            <person name="Ndikumana S."/>
            <person name="Charron P."/>
            <person name="St-Onge C."/>
            <person name="Giorgi J."/>
            <person name="Grigoriev I.V."/>
            <person name="Roux C."/>
            <person name="Martin F.M."/>
            <person name="Corradi N."/>
        </authorList>
    </citation>
    <scope>NUCLEOTIDE SEQUENCE [LARGE SCALE GENOMIC DNA]</scope>
    <source>
        <strain evidence="2 3">A1</strain>
    </source>
</reference>
<dbReference type="VEuPathDB" id="FungiDB:RhiirA1_470350"/>
<proteinExistence type="predicted"/>
<dbReference type="EMBL" id="LLXH01001456">
    <property type="protein sequence ID" value="PKC58854.1"/>
    <property type="molecule type" value="Genomic_DNA"/>
</dbReference>